<sequence>MSHLLYLFAQSRAMTRLSLVLQDEEGEELELTGPRYNNPLTEAEGEEVAMLARMKGVDFRLITAYRSTLFIRPALYVAIG</sequence>
<reference evidence="1" key="1">
    <citation type="submission" date="2020-11" db="EMBL/GenBank/DDBJ databases">
        <authorList>
            <person name="Tran Van P."/>
        </authorList>
    </citation>
    <scope>NUCLEOTIDE SEQUENCE</scope>
</reference>
<protein>
    <submittedName>
        <fullName evidence="1">Uncharacterized protein</fullName>
    </submittedName>
</protein>
<proteinExistence type="predicted"/>
<gene>
    <name evidence="1" type="ORF">CTOB1V02_LOCUS12483</name>
</gene>
<accession>A0A7R8WMR6</accession>
<organism evidence="1">
    <name type="scientific">Cyprideis torosa</name>
    <dbReference type="NCBI Taxonomy" id="163714"/>
    <lineage>
        <taxon>Eukaryota</taxon>
        <taxon>Metazoa</taxon>
        <taxon>Ecdysozoa</taxon>
        <taxon>Arthropoda</taxon>
        <taxon>Crustacea</taxon>
        <taxon>Oligostraca</taxon>
        <taxon>Ostracoda</taxon>
        <taxon>Podocopa</taxon>
        <taxon>Podocopida</taxon>
        <taxon>Cytherocopina</taxon>
        <taxon>Cytheroidea</taxon>
        <taxon>Cytherideidae</taxon>
        <taxon>Cyprideis</taxon>
    </lineage>
</organism>
<evidence type="ECO:0000313" key="1">
    <source>
        <dbReference type="EMBL" id="CAD7234667.1"/>
    </source>
</evidence>
<dbReference type="EMBL" id="OB669420">
    <property type="protein sequence ID" value="CAD7234667.1"/>
    <property type="molecule type" value="Genomic_DNA"/>
</dbReference>
<name>A0A7R8WMR6_9CRUS</name>
<dbReference type="AlphaFoldDB" id="A0A7R8WMR6"/>